<evidence type="ECO:0000313" key="14">
    <source>
        <dbReference type="EMBL" id="CAD7249960.1"/>
    </source>
</evidence>
<keyword evidence="3 12" id="KW-0813">Transport</keyword>
<dbReference type="PANTHER" id="PTHR11690">
    <property type="entry name" value="AMILORIDE-SENSITIVE SODIUM CHANNEL-RELATED"/>
    <property type="match status" value="1"/>
</dbReference>
<comment type="similarity">
    <text evidence="2 12">Belongs to the amiloride-sensitive sodium channel (TC 1.A.6) family.</text>
</comment>
<evidence type="ECO:0000313" key="15">
    <source>
        <dbReference type="Proteomes" id="UP000677054"/>
    </source>
</evidence>
<dbReference type="Pfam" id="PF00858">
    <property type="entry name" value="ASC"/>
    <property type="match status" value="1"/>
</dbReference>
<evidence type="ECO:0000256" key="8">
    <source>
        <dbReference type="ARBA" id="ARBA00023065"/>
    </source>
</evidence>
<reference evidence="14" key="1">
    <citation type="submission" date="2020-11" db="EMBL/GenBank/DDBJ databases">
        <authorList>
            <person name="Tran Van P."/>
        </authorList>
    </citation>
    <scope>NUCLEOTIDE SEQUENCE</scope>
</reference>
<dbReference type="EMBL" id="LR902097">
    <property type="protein sequence ID" value="CAD7249960.1"/>
    <property type="molecule type" value="Genomic_DNA"/>
</dbReference>
<evidence type="ECO:0000256" key="4">
    <source>
        <dbReference type="ARBA" id="ARBA00022461"/>
    </source>
</evidence>
<evidence type="ECO:0000256" key="12">
    <source>
        <dbReference type="RuleBase" id="RU000679"/>
    </source>
</evidence>
<evidence type="ECO:0000256" key="9">
    <source>
        <dbReference type="ARBA" id="ARBA00023136"/>
    </source>
</evidence>
<keyword evidence="10 12" id="KW-0739">Sodium transport</keyword>
<keyword evidence="6" id="KW-1133">Transmembrane helix</keyword>
<dbReference type="OrthoDB" id="616263at2759"/>
<evidence type="ECO:0000256" key="11">
    <source>
        <dbReference type="ARBA" id="ARBA00023303"/>
    </source>
</evidence>
<keyword evidence="15" id="KW-1185">Reference proteome</keyword>
<dbReference type="AlphaFoldDB" id="A0A7R9A9G8"/>
<dbReference type="Proteomes" id="UP000677054">
    <property type="component" value="Unassembled WGS sequence"/>
</dbReference>
<evidence type="ECO:0000256" key="13">
    <source>
        <dbReference type="SAM" id="MobiDB-lite"/>
    </source>
</evidence>
<dbReference type="InterPro" id="IPR001873">
    <property type="entry name" value="ENaC"/>
</dbReference>
<evidence type="ECO:0000256" key="5">
    <source>
        <dbReference type="ARBA" id="ARBA00022692"/>
    </source>
</evidence>
<evidence type="ECO:0000256" key="2">
    <source>
        <dbReference type="ARBA" id="ARBA00007193"/>
    </source>
</evidence>
<feature type="region of interest" description="Disordered" evidence="13">
    <location>
        <begin position="81"/>
        <end position="154"/>
    </location>
</feature>
<name>A0A7R9A9G8_9CRUS</name>
<organism evidence="14">
    <name type="scientific">Darwinula stevensoni</name>
    <dbReference type="NCBI Taxonomy" id="69355"/>
    <lineage>
        <taxon>Eukaryota</taxon>
        <taxon>Metazoa</taxon>
        <taxon>Ecdysozoa</taxon>
        <taxon>Arthropoda</taxon>
        <taxon>Crustacea</taxon>
        <taxon>Oligostraca</taxon>
        <taxon>Ostracoda</taxon>
        <taxon>Podocopa</taxon>
        <taxon>Podocopida</taxon>
        <taxon>Darwinulocopina</taxon>
        <taxon>Darwinuloidea</taxon>
        <taxon>Darwinulidae</taxon>
        <taxon>Darwinula</taxon>
    </lineage>
</organism>
<evidence type="ECO:0000256" key="3">
    <source>
        <dbReference type="ARBA" id="ARBA00022448"/>
    </source>
</evidence>
<keyword evidence="4 12" id="KW-0894">Sodium channel</keyword>
<evidence type="ECO:0000256" key="6">
    <source>
        <dbReference type="ARBA" id="ARBA00022989"/>
    </source>
</evidence>
<evidence type="ECO:0000256" key="10">
    <source>
        <dbReference type="ARBA" id="ARBA00023201"/>
    </source>
</evidence>
<comment type="subcellular location">
    <subcellularLocation>
        <location evidence="1">Membrane</location>
        <topology evidence="1">Multi-pass membrane protein</topology>
    </subcellularLocation>
</comment>
<feature type="compositionally biased region" description="Basic and acidic residues" evidence="13">
    <location>
        <begin position="124"/>
        <end position="134"/>
    </location>
</feature>
<evidence type="ECO:0000256" key="7">
    <source>
        <dbReference type="ARBA" id="ARBA00023053"/>
    </source>
</evidence>
<keyword evidence="7" id="KW-0915">Sodium</keyword>
<evidence type="ECO:0000256" key="1">
    <source>
        <dbReference type="ARBA" id="ARBA00004141"/>
    </source>
</evidence>
<keyword evidence="9" id="KW-0472">Membrane</keyword>
<dbReference type="PANTHER" id="PTHR11690:SF222">
    <property type="entry name" value="AMILORIDE-SENSITIVE SODIUM CHANNEL SUBUNIT GAMMA"/>
    <property type="match status" value="1"/>
</dbReference>
<proteinExistence type="inferred from homology"/>
<sequence>MKNGERGFAFVYAGMFSKILPSGYIRRLLPLVGRHGSDRASNSSPHRLLRVPPRTLCAPFKGNVVHYSKVSRWFKRLESGDTTFGDRPRSGRPYTVDDEALQNTLNAKPNATTRKSATTLGETQGERGGRRGLDGRIPVPFKRKWDPSRPPELSTGGTTGLVLNHDLFHGPLPLAERSGGPRLPDVPKGRQHSEFGVDVIPVSFTSSFPLLNMRCAELLMDFRTLQLCGSLSVLVVQDFLTYPKVVSIQVMQDSTMEFPAVTVCSFNVLSRSAVEKEKGILSPRMVALLDSEKTIQGKYYGRYFEQFGVDVIPVSFTSSFPLLNMRCAELLMDFRTLQLCGSLVMQDSTMEFPAVTVCSFNVLSRSAVEKEKGILSPRMVALLDSEKTIQGEFYGKKFNPGNSDFCNEYHFMNPAASSDPSALTVKEVEDLCAQLKTNPGSNATKIDGIRVTPSALNRTCDGVDVTNVERTFEEIGDDWKSQFSSQFRGVLKPIERHRDVWYLNPCFLGEWVGE</sequence>
<accession>A0A7R9A9G8</accession>
<dbReference type="GO" id="GO:0015280">
    <property type="term" value="F:ligand-gated sodium channel activity"/>
    <property type="evidence" value="ECO:0007669"/>
    <property type="project" value="TreeGrafter"/>
</dbReference>
<feature type="compositionally biased region" description="Polar residues" evidence="13">
    <location>
        <begin position="101"/>
        <end position="117"/>
    </location>
</feature>
<keyword evidence="8 12" id="KW-0406">Ion transport</keyword>
<dbReference type="EMBL" id="CAJPEV010002580">
    <property type="protein sequence ID" value="CAG0897375.1"/>
    <property type="molecule type" value="Genomic_DNA"/>
</dbReference>
<keyword evidence="11 12" id="KW-0407">Ion channel</keyword>
<keyword evidence="5 12" id="KW-0812">Transmembrane</keyword>
<dbReference type="GO" id="GO:0005886">
    <property type="term" value="C:plasma membrane"/>
    <property type="evidence" value="ECO:0007669"/>
    <property type="project" value="TreeGrafter"/>
</dbReference>
<gene>
    <name evidence="14" type="ORF">DSTB1V02_LOCUS9745</name>
</gene>
<protein>
    <submittedName>
        <fullName evidence="14">Uncharacterized protein</fullName>
    </submittedName>
</protein>